<dbReference type="InterPro" id="IPR036390">
    <property type="entry name" value="WH_DNA-bd_sf"/>
</dbReference>
<protein>
    <recommendedName>
        <fullName evidence="1">Schlafen AlbA-2 domain-containing protein</fullName>
    </recommendedName>
</protein>
<dbReference type="PANTHER" id="PTHR30595">
    <property type="entry name" value="GLPR-RELATED TRANSCRIPTIONAL REPRESSOR"/>
    <property type="match status" value="1"/>
</dbReference>
<evidence type="ECO:0000313" key="2">
    <source>
        <dbReference type="EMBL" id="MTU43991.1"/>
    </source>
</evidence>
<dbReference type="Gene3D" id="1.10.10.10">
    <property type="entry name" value="Winged helix-like DNA-binding domain superfamily/Winged helix DNA-binding domain"/>
    <property type="match status" value="1"/>
</dbReference>
<dbReference type="InterPro" id="IPR038461">
    <property type="entry name" value="Schlafen_AlbA_2_dom_sf"/>
</dbReference>
<dbReference type="Gene3D" id="3.30.950.30">
    <property type="entry name" value="Schlafen, AAA domain"/>
    <property type="match status" value="1"/>
</dbReference>
<evidence type="ECO:0000313" key="3">
    <source>
        <dbReference type="Proteomes" id="UP000462362"/>
    </source>
</evidence>
<dbReference type="RefSeq" id="WP_155166075.1">
    <property type="nucleotide sequence ID" value="NZ_CATZBL010000038.1"/>
</dbReference>
<dbReference type="Gene3D" id="3.30.565.60">
    <property type="match status" value="1"/>
</dbReference>
<dbReference type="AlphaFoldDB" id="A0A6I3S9F5"/>
<reference evidence="2 3" key="1">
    <citation type="journal article" date="2019" name="Nat. Med.">
        <title>A library of human gut bacterial isolates paired with longitudinal multiomics data enables mechanistic microbiome research.</title>
        <authorList>
            <person name="Poyet M."/>
            <person name="Groussin M."/>
            <person name="Gibbons S.M."/>
            <person name="Avila-Pacheco J."/>
            <person name="Jiang X."/>
            <person name="Kearney S.M."/>
            <person name="Perrotta A.R."/>
            <person name="Berdy B."/>
            <person name="Zhao S."/>
            <person name="Lieberman T.D."/>
            <person name="Swanson P.K."/>
            <person name="Smith M."/>
            <person name="Roesemann S."/>
            <person name="Alexander J.E."/>
            <person name="Rich S.A."/>
            <person name="Livny J."/>
            <person name="Vlamakis H."/>
            <person name="Clish C."/>
            <person name="Bullock K."/>
            <person name="Deik A."/>
            <person name="Scott J."/>
            <person name="Pierce K.A."/>
            <person name="Xavier R.J."/>
            <person name="Alm E.J."/>
        </authorList>
    </citation>
    <scope>NUCLEOTIDE SEQUENCE [LARGE SCALE GENOMIC DNA]</scope>
    <source>
        <strain evidence="2 3">BIOML-A2</strain>
    </source>
</reference>
<dbReference type="Proteomes" id="UP000462362">
    <property type="component" value="Unassembled WGS sequence"/>
</dbReference>
<dbReference type="EMBL" id="WNCL01000039">
    <property type="protein sequence ID" value="MTU43991.1"/>
    <property type="molecule type" value="Genomic_DNA"/>
</dbReference>
<dbReference type="InterPro" id="IPR036388">
    <property type="entry name" value="WH-like_DNA-bd_sf"/>
</dbReference>
<dbReference type="PANTHER" id="PTHR30595:SF6">
    <property type="entry name" value="SCHLAFEN ALBA-2 DOMAIN-CONTAINING PROTEIN"/>
    <property type="match status" value="1"/>
</dbReference>
<dbReference type="Pfam" id="PF04326">
    <property type="entry name" value="SLFN_AlbA_2"/>
    <property type="match status" value="1"/>
</dbReference>
<feature type="domain" description="Schlafen AlbA-2" evidence="1">
    <location>
        <begin position="9"/>
        <end position="127"/>
    </location>
</feature>
<sequence>MEQTIPPAESSIVEFKREWTETARETFCAFLNSHGGRVYFGVSDDSSIVGIDKPDEISRTVHSIFKFAIHPSAESYVQTETLKIKDKNVVMVTVLEGSEPPYYVTIKDNNKKGRVCYIRQGSSSYEANDKEIRSLYRKGNPIPYEQRASANQNLTFLTLAEYFKKSNVQFNEGKYQTLGLKDLNGFFTNVGLWLSDQCTAETRVGFFLGNTKASESDGIFTFSGCIIEQFCKIRDLLRNRFGFKNKIEPYTLSSEGYRNEIADYPELAIREALINLFAHRDYSFENAQATVTSFSNRLEFLSFGGLPQGVTKEMMLLGISIPRNKTLADILMRLSAMERYGIGIPTIFASYENFSVKPALVCAHEYIKLDLPRLQQIPSDLTERERAIVSYLKQNGASSRKQLQDFVKVSYGTVINTLRSLEAKKIVVKQGAGRDTKYALTISLR</sequence>
<evidence type="ECO:0000259" key="1">
    <source>
        <dbReference type="Pfam" id="PF04326"/>
    </source>
</evidence>
<organism evidence="2 3">
    <name type="scientific">Parasutterella excrementihominis</name>
    <dbReference type="NCBI Taxonomy" id="487175"/>
    <lineage>
        <taxon>Bacteria</taxon>
        <taxon>Pseudomonadati</taxon>
        <taxon>Pseudomonadota</taxon>
        <taxon>Betaproteobacteria</taxon>
        <taxon>Burkholderiales</taxon>
        <taxon>Sutterellaceae</taxon>
        <taxon>Parasutterella</taxon>
    </lineage>
</organism>
<dbReference type="SUPFAM" id="SSF46785">
    <property type="entry name" value="Winged helix' DNA-binding domain"/>
    <property type="match status" value="1"/>
</dbReference>
<dbReference type="InterPro" id="IPR038475">
    <property type="entry name" value="RecG_C_sf"/>
</dbReference>
<name>A0A6I3S9F5_9BURK</name>
<gene>
    <name evidence="2" type="ORF">GMD42_10300</name>
</gene>
<comment type="caution">
    <text evidence="2">The sequence shown here is derived from an EMBL/GenBank/DDBJ whole genome shotgun (WGS) entry which is preliminary data.</text>
</comment>
<accession>A0A6I3S9F5</accession>
<dbReference type="InterPro" id="IPR007421">
    <property type="entry name" value="Schlafen_AlbA_2_dom"/>
</dbReference>
<proteinExistence type="predicted"/>
<dbReference type="Pfam" id="PF13749">
    <property type="entry name" value="HATPase_c_4"/>
    <property type="match status" value="1"/>
</dbReference>